<organism evidence="1">
    <name type="scientific">hydrocarbon metagenome</name>
    <dbReference type="NCBI Taxonomy" id="938273"/>
    <lineage>
        <taxon>unclassified sequences</taxon>
        <taxon>metagenomes</taxon>
        <taxon>ecological metagenomes</taxon>
    </lineage>
</organism>
<protein>
    <submittedName>
        <fullName evidence="1">Uncharacterized protein</fullName>
    </submittedName>
</protein>
<evidence type="ECO:0000313" key="1">
    <source>
        <dbReference type="EMBL" id="KUG24835.1"/>
    </source>
</evidence>
<name>A0A0W8FX42_9ZZZZ</name>
<dbReference type="AlphaFoldDB" id="A0A0W8FX42"/>
<proteinExistence type="predicted"/>
<reference evidence="1" key="1">
    <citation type="journal article" date="2015" name="Proc. Natl. Acad. Sci. U.S.A.">
        <title>Networks of energetic and metabolic interactions define dynamics in microbial communities.</title>
        <authorList>
            <person name="Embree M."/>
            <person name="Liu J.K."/>
            <person name="Al-Bassam M.M."/>
            <person name="Zengler K."/>
        </authorList>
    </citation>
    <scope>NUCLEOTIDE SEQUENCE</scope>
</reference>
<sequence>MSGGISAKPILIITKEVDQRNVTRRAMDIDANCERGLFFI</sequence>
<comment type="caution">
    <text evidence="1">The sequence shown here is derived from an EMBL/GenBank/DDBJ whole genome shotgun (WGS) entry which is preliminary data.</text>
</comment>
<accession>A0A0W8FX42</accession>
<gene>
    <name evidence="1" type="ORF">ASZ90_005358</name>
</gene>
<dbReference type="EMBL" id="LNQE01000814">
    <property type="protein sequence ID" value="KUG24835.1"/>
    <property type="molecule type" value="Genomic_DNA"/>
</dbReference>